<dbReference type="OMA" id="EVFRYEW"/>
<dbReference type="Proteomes" id="UP000008549">
    <property type="component" value="Unassembled WGS sequence"/>
</dbReference>
<reference evidence="1 2" key="2">
    <citation type="journal article" date="2011" name="PLoS Genet.">
        <title>Caenorhabditis briggsae recombinant inbred line genotypes reveal inter-strain incompatibility and the evolution of recombination.</title>
        <authorList>
            <person name="Ross J.A."/>
            <person name="Koboldt D.C."/>
            <person name="Staisch J.E."/>
            <person name="Chamberlin H.M."/>
            <person name="Gupta B.P."/>
            <person name="Miller R.D."/>
            <person name="Baird S.E."/>
            <person name="Haag E.S."/>
        </authorList>
    </citation>
    <scope>NUCLEOTIDE SEQUENCE [LARGE SCALE GENOMIC DNA]</scope>
    <source>
        <strain evidence="1 2">AF16</strain>
    </source>
</reference>
<reference evidence="1 2" key="1">
    <citation type="journal article" date="2003" name="PLoS Biol.">
        <title>The genome sequence of Caenorhabditis briggsae: a platform for comparative genomics.</title>
        <authorList>
            <person name="Stein L.D."/>
            <person name="Bao Z."/>
            <person name="Blasiar D."/>
            <person name="Blumenthal T."/>
            <person name="Brent M.R."/>
            <person name="Chen N."/>
            <person name="Chinwalla A."/>
            <person name="Clarke L."/>
            <person name="Clee C."/>
            <person name="Coghlan A."/>
            <person name="Coulson A."/>
            <person name="D'Eustachio P."/>
            <person name="Fitch D.H."/>
            <person name="Fulton L.A."/>
            <person name="Fulton R.E."/>
            <person name="Griffiths-Jones S."/>
            <person name="Harris T.W."/>
            <person name="Hillier L.W."/>
            <person name="Kamath R."/>
            <person name="Kuwabara P.E."/>
            <person name="Mardis E.R."/>
            <person name="Marra M.A."/>
            <person name="Miner T.L."/>
            <person name="Minx P."/>
            <person name="Mullikin J.C."/>
            <person name="Plumb R.W."/>
            <person name="Rogers J."/>
            <person name="Schein J.E."/>
            <person name="Sohrmann M."/>
            <person name="Spieth J."/>
            <person name="Stajich J.E."/>
            <person name="Wei C."/>
            <person name="Willey D."/>
            <person name="Wilson R.K."/>
            <person name="Durbin R."/>
            <person name="Waterston R.H."/>
        </authorList>
    </citation>
    <scope>NUCLEOTIDE SEQUENCE [LARGE SCALE GENOMIC DNA]</scope>
    <source>
        <strain evidence="1 2">AF16</strain>
    </source>
</reference>
<dbReference type="FunCoup" id="A8WW99">
    <property type="interactions" value="60"/>
</dbReference>
<accession>A8WW99</accession>
<sequence>MSETDDEAQTSREEDVLAYEIFFWIIHGMSDKGVVKVSELRKLYQKAVMKNRSIQYRSLQEMLKIVNKNLAQWQGWDAVLQDDRLTYVNLNEQKTFKANVASETERTLGVLKNALMYIFVATKPNSTHPGVTHEELMSYMEASMSTHPDHKLTSEHMELLTKQIAPNARADFIRKGYLAFTKAMNENEEEVFRYEWGPAALQTVDPVHLVQMFQKLTGVDATQLTEQLERAKELKAKQIGEVKVGIIFSVTNSKEFQFYFQRGAVLPTRGKQI</sequence>
<dbReference type="Gene3D" id="1.10.10.1210">
    <property type="entry name" value="MAGE homology domain, winged helix WH2 motif"/>
    <property type="match status" value="1"/>
</dbReference>
<dbReference type="InParanoid" id="A8WW99"/>
<organism evidence="1 2">
    <name type="scientific">Caenorhabditis briggsae</name>
    <dbReference type="NCBI Taxonomy" id="6238"/>
    <lineage>
        <taxon>Eukaryota</taxon>
        <taxon>Metazoa</taxon>
        <taxon>Ecdysozoa</taxon>
        <taxon>Nematoda</taxon>
        <taxon>Chromadorea</taxon>
        <taxon>Rhabditida</taxon>
        <taxon>Rhabditina</taxon>
        <taxon>Rhabditomorpha</taxon>
        <taxon>Rhabditoidea</taxon>
        <taxon>Rhabditidae</taxon>
        <taxon>Peloderinae</taxon>
        <taxon>Caenorhabditis</taxon>
    </lineage>
</organism>
<evidence type="ECO:0000313" key="1">
    <source>
        <dbReference type="EMBL" id="CAP24908.2"/>
    </source>
</evidence>
<protein>
    <submittedName>
        <fullName evidence="1">Protein CBR-MAGE-1</fullName>
    </submittedName>
</protein>
<dbReference type="STRING" id="6238.A8WW99"/>
<dbReference type="AlphaFoldDB" id="A8WW99"/>
<keyword evidence="2" id="KW-1185">Reference proteome</keyword>
<evidence type="ECO:0000313" key="2">
    <source>
        <dbReference type="Proteomes" id="UP000008549"/>
    </source>
</evidence>
<evidence type="ECO:0000313" key="3">
    <source>
        <dbReference type="WormBase" id="CBG04127"/>
    </source>
</evidence>
<dbReference type="HOGENOM" id="CLU_1090813_0_0_1"/>
<proteinExistence type="predicted"/>
<name>A8WW99_CAEBR</name>
<gene>
    <name evidence="3" type="primary">mage-1</name>
    <name evidence="1" type="synonym">Cbr-mage-1</name>
    <name evidence="3" type="ORF">CBG04127</name>
    <name evidence="1" type="ORF">CBG_04127</name>
</gene>
<dbReference type="WormBase" id="CBG04127">
    <property type="protein sequence ID" value="CBP14987"/>
    <property type="gene ID" value="WBGene00026862"/>
    <property type="gene designation" value="Cbr-mage-1"/>
</dbReference>
<dbReference type="EMBL" id="HE600956">
    <property type="protein sequence ID" value="CAP24908.2"/>
    <property type="molecule type" value="Genomic_DNA"/>
</dbReference>
<dbReference type="InterPro" id="IPR041899">
    <property type="entry name" value="MAGE_WH2"/>
</dbReference>
<dbReference type="eggNOG" id="ENOG502T2TM">
    <property type="taxonomic scope" value="Eukaryota"/>
</dbReference>